<evidence type="ECO:0000313" key="3">
    <source>
        <dbReference type="Proteomes" id="UP001158576"/>
    </source>
</evidence>
<feature type="region of interest" description="Disordered" evidence="1">
    <location>
        <begin position="1"/>
        <end position="41"/>
    </location>
</feature>
<protein>
    <submittedName>
        <fullName evidence="2">Oidioi.mRNA.OKI2018_I69.chr2.g4562.t1.cds</fullName>
    </submittedName>
</protein>
<keyword evidence="3" id="KW-1185">Reference proteome</keyword>
<proteinExistence type="predicted"/>
<accession>A0ABN7SXG5</accession>
<gene>
    <name evidence="2" type="ORF">OKIOD_LOCUS13327</name>
</gene>
<dbReference type="Proteomes" id="UP001158576">
    <property type="component" value="Chromosome 2"/>
</dbReference>
<reference evidence="2 3" key="1">
    <citation type="submission" date="2021-04" db="EMBL/GenBank/DDBJ databases">
        <authorList>
            <person name="Bliznina A."/>
        </authorList>
    </citation>
    <scope>NUCLEOTIDE SEQUENCE [LARGE SCALE GENOMIC DNA]</scope>
</reference>
<organism evidence="2 3">
    <name type="scientific">Oikopleura dioica</name>
    <name type="common">Tunicate</name>
    <dbReference type="NCBI Taxonomy" id="34765"/>
    <lineage>
        <taxon>Eukaryota</taxon>
        <taxon>Metazoa</taxon>
        <taxon>Chordata</taxon>
        <taxon>Tunicata</taxon>
        <taxon>Appendicularia</taxon>
        <taxon>Copelata</taxon>
        <taxon>Oikopleuridae</taxon>
        <taxon>Oikopleura</taxon>
    </lineage>
</organism>
<evidence type="ECO:0000256" key="1">
    <source>
        <dbReference type="SAM" id="MobiDB-lite"/>
    </source>
</evidence>
<name>A0ABN7SXG5_OIKDI</name>
<feature type="compositionally biased region" description="Low complexity" evidence="1">
    <location>
        <begin position="25"/>
        <end position="34"/>
    </location>
</feature>
<evidence type="ECO:0000313" key="2">
    <source>
        <dbReference type="EMBL" id="CAG5110130.1"/>
    </source>
</evidence>
<feature type="region of interest" description="Disordered" evidence="1">
    <location>
        <begin position="59"/>
        <end position="98"/>
    </location>
</feature>
<sequence length="98" mass="11380">MEEAKENSGLLLRMKNNTEIRENQNKNTNQNQSSEEIEESQVDLEQICRDISIETILTHDDSSTIEIDEEEVPKNYDGLEMPQQKRPKTLETEAPPYD</sequence>
<dbReference type="EMBL" id="OU015567">
    <property type="protein sequence ID" value="CAG5110130.1"/>
    <property type="molecule type" value="Genomic_DNA"/>
</dbReference>